<dbReference type="SUPFAM" id="SSF48371">
    <property type="entry name" value="ARM repeat"/>
    <property type="match status" value="1"/>
</dbReference>
<dbReference type="PANTHER" id="PTHR12354">
    <property type="entry name" value="INTERFERON-RELATED DEVELOPMENTAL REGULATOR"/>
    <property type="match status" value="1"/>
</dbReference>
<dbReference type="Gene3D" id="1.25.10.10">
    <property type="entry name" value="Leucine-rich Repeat Variant"/>
    <property type="match status" value="1"/>
</dbReference>
<dbReference type="EMBL" id="VXIS01000093">
    <property type="protein sequence ID" value="KAA8905968.1"/>
    <property type="molecule type" value="Genomic_DNA"/>
</dbReference>
<organism evidence="4 5">
    <name type="scientific">Sphaerosporella brunnea</name>
    <dbReference type="NCBI Taxonomy" id="1250544"/>
    <lineage>
        <taxon>Eukaryota</taxon>
        <taxon>Fungi</taxon>
        <taxon>Dikarya</taxon>
        <taxon>Ascomycota</taxon>
        <taxon>Pezizomycotina</taxon>
        <taxon>Pezizomycetes</taxon>
        <taxon>Pezizales</taxon>
        <taxon>Pyronemataceae</taxon>
        <taxon>Sphaerosporella</taxon>
    </lineage>
</organism>
<sequence>MSELRRQALTVPGSGKTISRKARSRQSSAASSRVASRQASRVNSRVGSRANTDDEGSSSDGTCYSLDSFAGSAPTVEEELPDPGQHWKEVLGDMVNRICDRKKSSYLGREEALREYAAILSAKFAKEEITRRKSDIIASCLHSIKAPRTEKESLLAAKALALTIITDPSEDVYDAVAQTFKRVITDHDSHLLKCALIHNLSAAAFYGGATTAETEGIMNYLLDIIESDGHSAGAGDDAGVVTAALEEWGFLCTQLEDAEEITTNSIDALIDQLESSEVPVQVAAGENIALLYEKSYTEAEEDELDDATQAGTKWVQRYKPYGRTEELKETLTGMSSGSRRYLSKRNKKTQRSAFADILHSLDDPLKGPRFSEALDKDGAVRGSRLKVRVHKTGILRVDKWWKLLRVQHLKRLLGGGFLTHWTENPIIFESLRYGPWAFCEVPMTRLIVTVCLSSSTRCRSLIA</sequence>
<name>A0A5J5EWR1_9PEZI</name>
<comment type="similarity">
    <text evidence="1">Belongs to the IFRD family.</text>
</comment>
<dbReference type="AlphaFoldDB" id="A0A5J5EWR1"/>
<dbReference type="PANTHER" id="PTHR12354:SF1">
    <property type="entry name" value="INTERFERON-RELATED DEVELOPMENTAL REGULATOR 1"/>
    <property type="match status" value="1"/>
</dbReference>
<dbReference type="InterPro" id="IPR039777">
    <property type="entry name" value="IFRD"/>
</dbReference>
<evidence type="ECO:0000313" key="4">
    <source>
        <dbReference type="EMBL" id="KAA8905968.1"/>
    </source>
</evidence>
<feature type="region of interest" description="Disordered" evidence="2">
    <location>
        <begin position="1"/>
        <end position="61"/>
    </location>
</feature>
<gene>
    <name evidence="4" type="ORF">FN846DRAFT_778575</name>
</gene>
<comment type="caution">
    <text evidence="4">The sequence shown here is derived from an EMBL/GenBank/DDBJ whole genome shotgun (WGS) entry which is preliminary data.</text>
</comment>
<evidence type="ECO:0000313" key="5">
    <source>
        <dbReference type="Proteomes" id="UP000326924"/>
    </source>
</evidence>
<reference evidence="4 5" key="1">
    <citation type="submission" date="2019-09" db="EMBL/GenBank/DDBJ databases">
        <title>Draft genome of the ectomycorrhizal ascomycete Sphaerosporella brunnea.</title>
        <authorList>
            <consortium name="DOE Joint Genome Institute"/>
            <person name="Benucci G.M."/>
            <person name="Marozzi G."/>
            <person name="Antonielli L."/>
            <person name="Sanchez S."/>
            <person name="Marco P."/>
            <person name="Wang X."/>
            <person name="Falini L.B."/>
            <person name="Barry K."/>
            <person name="Haridas S."/>
            <person name="Lipzen A."/>
            <person name="Labutti K."/>
            <person name="Grigoriev I.V."/>
            <person name="Murat C."/>
            <person name="Martin F."/>
            <person name="Albertini E."/>
            <person name="Donnini D."/>
            <person name="Bonito G."/>
        </authorList>
    </citation>
    <scope>NUCLEOTIDE SEQUENCE [LARGE SCALE GENOMIC DNA]</scope>
    <source>
        <strain evidence="4 5">Sb_GMNB300</strain>
    </source>
</reference>
<protein>
    <submittedName>
        <fullName evidence="4">Interferon-related developmental regulator-domain-containing protein</fullName>
    </submittedName>
</protein>
<keyword evidence="5" id="KW-1185">Reference proteome</keyword>
<evidence type="ECO:0000259" key="3">
    <source>
        <dbReference type="Pfam" id="PF05004"/>
    </source>
</evidence>
<dbReference type="Pfam" id="PF05004">
    <property type="entry name" value="IFRD"/>
    <property type="match status" value="1"/>
</dbReference>
<feature type="compositionally biased region" description="Low complexity" evidence="2">
    <location>
        <begin position="25"/>
        <end position="46"/>
    </location>
</feature>
<dbReference type="InterPro" id="IPR016024">
    <property type="entry name" value="ARM-type_fold"/>
</dbReference>
<evidence type="ECO:0000256" key="1">
    <source>
        <dbReference type="ARBA" id="ARBA00008828"/>
    </source>
</evidence>
<dbReference type="OrthoDB" id="18978at2759"/>
<dbReference type="InParanoid" id="A0A5J5EWR1"/>
<accession>A0A5J5EWR1</accession>
<dbReference type="Proteomes" id="UP000326924">
    <property type="component" value="Unassembled WGS sequence"/>
</dbReference>
<dbReference type="InterPro" id="IPR011989">
    <property type="entry name" value="ARM-like"/>
</dbReference>
<proteinExistence type="inferred from homology"/>
<dbReference type="InterPro" id="IPR007701">
    <property type="entry name" value="Interferon-rel_develop_reg_N"/>
</dbReference>
<feature type="domain" description="Interferon-related developmental regulator N-terminal" evidence="3">
    <location>
        <begin position="79"/>
        <end position="361"/>
    </location>
</feature>
<evidence type="ECO:0000256" key="2">
    <source>
        <dbReference type="SAM" id="MobiDB-lite"/>
    </source>
</evidence>